<evidence type="ECO:0000256" key="6">
    <source>
        <dbReference type="ARBA" id="ARBA00023014"/>
    </source>
</evidence>
<feature type="binding site" evidence="8">
    <location>
        <position position="35"/>
    </location>
    <ligand>
        <name>[4Fe-4S] cluster</name>
        <dbReference type="ChEBI" id="CHEBI:49883"/>
        <note>4Fe-4S-S-AdoMet</note>
    </ligand>
</feature>
<comment type="catalytic activity">
    <reaction evidence="8">
        <text>6-carboxy-5,6,7,8-tetrahydropterin + H(+) = 7-carboxy-7-carbaguanine + NH4(+)</text>
        <dbReference type="Rhea" id="RHEA:27974"/>
        <dbReference type="ChEBI" id="CHEBI:15378"/>
        <dbReference type="ChEBI" id="CHEBI:28938"/>
        <dbReference type="ChEBI" id="CHEBI:61032"/>
        <dbReference type="ChEBI" id="CHEBI:61036"/>
        <dbReference type="EC" id="4.3.99.3"/>
    </reaction>
</comment>
<keyword evidence="1 8" id="KW-0004">4Fe-4S</keyword>
<dbReference type="RefSeq" id="WP_307631631.1">
    <property type="nucleotide sequence ID" value="NZ_JAPHEH010000001.1"/>
</dbReference>
<feature type="domain" description="Radical SAM core" evidence="9">
    <location>
        <begin position="22"/>
        <end position="218"/>
    </location>
</feature>
<keyword evidence="2 8" id="KW-0949">S-adenosyl-L-methionine</keyword>
<keyword evidence="11" id="KW-1185">Reference proteome</keyword>
<dbReference type="EMBL" id="JAPHEH010000001">
    <property type="protein sequence ID" value="MDG4474650.1"/>
    <property type="molecule type" value="Genomic_DNA"/>
</dbReference>
<organism evidence="10 11">
    <name type="scientific">Thiovibrio frasassiensis</name>
    <dbReference type="NCBI Taxonomy" id="2984131"/>
    <lineage>
        <taxon>Bacteria</taxon>
        <taxon>Pseudomonadati</taxon>
        <taxon>Thermodesulfobacteriota</taxon>
        <taxon>Desulfobulbia</taxon>
        <taxon>Desulfobulbales</taxon>
        <taxon>Thiovibrionaceae</taxon>
        <taxon>Thiovibrio</taxon>
    </lineage>
</organism>
<proteinExistence type="inferred from homology"/>
<keyword evidence="8" id="KW-0671">Queuosine biosynthesis</keyword>
<accession>A0A9X4RKL5</accession>
<dbReference type="GO" id="GO:0016840">
    <property type="term" value="F:carbon-nitrogen lyase activity"/>
    <property type="evidence" value="ECO:0007669"/>
    <property type="project" value="UniProtKB-UniRule"/>
</dbReference>
<keyword evidence="3 8" id="KW-0479">Metal-binding</keyword>
<comment type="caution">
    <text evidence="8">Lacks conserved residue(s) required for the propagation of feature annotation.</text>
</comment>
<keyword evidence="7 8" id="KW-0456">Lyase</keyword>
<dbReference type="Gene3D" id="3.20.20.70">
    <property type="entry name" value="Aldolase class I"/>
    <property type="match status" value="1"/>
</dbReference>
<dbReference type="InterPro" id="IPR007197">
    <property type="entry name" value="rSAM"/>
</dbReference>
<evidence type="ECO:0000256" key="5">
    <source>
        <dbReference type="ARBA" id="ARBA00023004"/>
    </source>
</evidence>
<dbReference type="InterPro" id="IPR024924">
    <property type="entry name" value="7-CO-7-deazaguanine_synth-like"/>
</dbReference>
<feature type="binding site" evidence="8">
    <location>
        <position position="31"/>
    </location>
    <ligand>
        <name>substrate</name>
    </ligand>
</feature>
<dbReference type="GO" id="GO:1904047">
    <property type="term" value="F:S-adenosyl-L-methionine binding"/>
    <property type="evidence" value="ECO:0007669"/>
    <property type="project" value="UniProtKB-UniRule"/>
</dbReference>
<dbReference type="InterPro" id="IPR013785">
    <property type="entry name" value="Aldolase_TIM"/>
</dbReference>
<evidence type="ECO:0000259" key="9">
    <source>
        <dbReference type="PROSITE" id="PS51918"/>
    </source>
</evidence>
<dbReference type="GO" id="GO:0051539">
    <property type="term" value="F:4 iron, 4 sulfur cluster binding"/>
    <property type="evidence" value="ECO:0007669"/>
    <property type="project" value="UniProtKB-UniRule"/>
</dbReference>
<evidence type="ECO:0000313" key="11">
    <source>
        <dbReference type="Proteomes" id="UP001154240"/>
    </source>
</evidence>
<evidence type="ECO:0000256" key="8">
    <source>
        <dbReference type="HAMAP-Rule" id="MF_00917"/>
    </source>
</evidence>
<dbReference type="SFLD" id="SFLDS00029">
    <property type="entry name" value="Radical_SAM"/>
    <property type="match status" value="1"/>
</dbReference>
<dbReference type="AlphaFoldDB" id="A0A9X4RKL5"/>
<reference evidence="10" key="1">
    <citation type="journal article" date="2022" name="bioRxiv">
        <title>Thiovibrio frasassiensisgen. nov., sp. nov., an autotrophic, elemental sulfur disproportionating bacterium isolated from sulfidic karst sediment, and proposal of Thiovibrionaceae fam. nov.</title>
        <authorList>
            <person name="Aronson H."/>
            <person name="Thomas C."/>
            <person name="Bhattacharyya M."/>
            <person name="Eckstein S."/>
            <person name="Jensen S."/>
            <person name="Barco R."/>
            <person name="Macalady J."/>
            <person name="Amend J."/>
        </authorList>
    </citation>
    <scope>NUCLEOTIDE SEQUENCE</scope>
    <source>
        <strain evidence="10">RS19-109</strain>
    </source>
</reference>
<feature type="binding site" evidence="8">
    <location>
        <position position="77"/>
    </location>
    <ligand>
        <name>S-adenosyl-L-methionine</name>
        <dbReference type="ChEBI" id="CHEBI:59789"/>
    </ligand>
</feature>
<dbReference type="Proteomes" id="UP001154240">
    <property type="component" value="Unassembled WGS sequence"/>
</dbReference>
<comment type="pathway">
    <text evidence="8">Purine metabolism; 7-cyano-7-deazaguanine biosynthesis.</text>
</comment>
<evidence type="ECO:0000256" key="2">
    <source>
        <dbReference type="ARBA" id="ARBA00022691"/>
    </source>
</evidence>
<comment type="function">
    <text evidence="8">Catalyzes the complex heterocyclic radical-mediated conversion of 6-carboxy-5,6,7,8-tetrahydropterin (CPH4) to 7-carboxy-7-deazaguanine (CDG), a step common to the biosynthetic pathways of all 7-deazapurine-containing compounds.</text>
</comment>
<dbReference type="PIRSF" id="PIRSF000370">
    <property type="entry name" value="QueE"/>
    <property type="match status" value="1"/>
</dbReference>
<keyword evidence="4 8" id="KW-0460">Magnesium</keyword>
<dbReference type="EC" id="4.3.99.3" evidence="8"/>
<feature type="binding site" evidence="8">
    <location>
        <position position="42"/>
    </location>
    <ligand>
        <name>[4Fe-4S] cluster</name>
        <dbReference type="ChEBI" id="CHEBI:49883"/>
        <note>4Fe-4S-S-AdoMet</note>
    </ligand>
</feature>
<comment type="similarity">
    <text evidence="8">Belongs to the radical SAM superfamily. 7-carboxy-7-deazaguanine synthase family.</text>
</comment>
<evidence type="ECO:0000256" key="7">
    <source>
        <dbReference type="ARBA" id="ARBA00023239"/>
    </source>
</evidence>
<comment type="cofactor">
    <cofactor evidence="8">
        <name>[4Fe-4S] cluster</name>
        <dbReference type="ChEBI" id="CHEBI:49883"/>
    </cofactor>
    <text evidence="8">Binds 1 [4Fe-4S] cluster. The cluster is coordinated with 3 cysteines and an exchangeable S-adenosyl-L-methionine.</text>
</comment>
<evidence type="ECO:0000256" key="4">
    <source>
        <dbReference type="ARBA" id="ARBA00022842"/>
    </source>
</evidence>
<comment type="caution">
    <text evidence="10">The sequence shown here is derived from an EMBL/GenBank/DDBJ whole genome shotgun (WGS) entry which is preliminary data.</text>
</comment>
<dbReference type="InterPro" id="IPR058240">
    <property type="entry name" value="rSAM_sf"/>
</dbReference>
<comment type="cofactor">
    <cofactor evidence="8">
        <name>Mg(2+)</name>
        <dbReference type="ChEBI" id="CHEBI:18420"/>
    </cofactor>
</comment>
<dbReference type="CDD" id="cd01335">
    <property type="entry name" value="Radical_SAM"/>
    <property type="match status" value="1"/>
</dbReference>
<feature type="binding site" evidence="8">
    <location>
        <begin position="41"/>
        <end position="43"/>
    </location>
    <ligand>
        <name>S-adenosyl-L-methionine</name>
        <dbReference type="ChEBI" id="CHEBI:59789"/>
    </ligand>
</feature>
<reference evidence="10" key="2">
    <citation type="submission" date="2022-10" db="EMBL/GenBank/DDBJ databases">
        <authorList>
            <person name="Aronson H.S."/>
        </authorList>
    </citation>
    <scope>NUCLEOTIDE SEQUENCE</scope>
    <source>
        <strain evidence="10">RS19-109</strain>
    </source>
</reference>
<feature type="binding site" evidence="8">
    <location>
        <position position="75"/>
    </location>
    <ligand>
        <name>substrate</name>
    </ligand>
</feature>
<feature type="binding site" evidence="8">
    <location>
        <begin position="16"/>
        <end position="18"/>
    </location>
    <ligand>
        <name>substrate</name>
    </ligand>
</feature>
<keyword evidence="6 8" id="KW-0411">Iron-sulfur</keyword>
<evidence type="ECO:0000313" key="10">
    <source>
        <dbReference type="EMBL" id="MDG4474650.1"/>
    </source>
</evidence>
<dbReference type="HAMAP" id="MF_00917">
    <property type="entry name" value="QueE"/>
    <property type="match status" value="1"/>
</dbReference>
<evidence type="ECO:0000256" key="1">
    <source>
        <dbReference type="ARBA" id="ARBA00022485"/>
    </source>
</evidence>
<sequence>MRGEPPLQLSEVFYSIQGESSFAGYPCLFFRLSGCNLRCSYCDAKYTYEEPASLTTIEALLAEAAKYPNALIEITGGEPLLQEAVYPLMDALLAAGRTVLLETNGSLSIGRVPQAVIKIVDLKCPDSGMTEKMDLSNLELLTPQDELKFVLSSRPDYDWAKGMISEHRLAARAKLILSPVIDALAPAQLAQWLMDDGLPARLQLQLHTLLWPGMKRGV</sequence>
<dbReference type="Pfam" id="PF04055">
    <property type="entry name" value="Radical_SAM"/>
    <property type="match status" value="1"/>
</dbReference>
<dbReference type="SUPFAM" id="SSF102114">
    <property type="entry name" value="Radical SAM enzymes"/>
    <property type="match status" value="1"/>
</dbReference>
<name>A0A9X4RKL5_9BACT</name>
<comment type="subunit">
    <text evidence="8">Homodimer.</text>
</comment>
<dbReference type="GO" id="GO:0008616">
    <property type="term" value="P:tRNA queuosine(34) biosynthetic process"/>
    <property type="evidence" value="ECO:0007669"/>
    <property type="project" value="UniProtKB-UniRule"/>
</dbReference>
<dbReference type="PANTHER" id="PTHR42836">
    <property type="entry name" value="7-CARBOXY-7-DEAZAGUANINE SYNTHASE"/>
    <property type="match status" value="1"/>
</dbReference>
<comment type="cofactor">
    <cofactor evidence="8">
        <name>S-adenosyl-L-methionine</name>
        <dbReference type="ChEBI" id="CHEBI:59789"/>
    </cofactor>
    <text evidence="8">Binds 1 S-adenosyl-L-methionine per subunit.</text>
</comment>
<dbReference type="GO" id="GO:0000287">
    <property type="term" value="F:magnesium ion binding"/>
    <property type="evidence" value="ECO:0007669"/>
    <property type="project" value="UniProtKB-UniRule"/>
</dbReference>
<feature type="binding site" evidence="8">
    <location>
        <position position="39"/>
    </location>
    <ligand>
        <name>[4Fe-4S] cluster</name>
        <dbReference type="ChEBI" id="CHEBI:49883"/>
        <note>4Fe-4S-S-AdoMet</note>
    </ligand>
</feature>
<gene>
    <name evidence="8" type="primary">queE</name>
    <name evidence="10" type="ORF">OLX77_00570</name>
</gene>
<keyword evidence="5 8" id="KW-0408">Iron</keyword>
<protein>
    <recommendedName>
        <fullName evidence="8">7-carboxy-7-deazaguanine synthase</fullName>
        <shortName evidence="8">CDG synthase</shortName>
        <ecNumber evidence="8">4.3.99.3</ecNumber>
    </recommendedName>
    <alternativeName>
        <fullName evidence="8">Queuosine biosynthesis protein QueE</fullName>
    </alternativeName>
</protein>
<dbReference type="PANTHER" id="PTHR42836:SF1">
    <property type="entry name" value="7-CARBOXY-7-DEAZAGUANINE SYNTHASE"/>
    <property type="match status" value="1"/>
</dbReference>
<dbReference type="PROSITE" id="PS51918">
    <property type="entry name" value="RADICAL_SAM"/>
    <property type="match status" value="1"/>
</dbReference>
<evidence type="ECO:0000256" key="3">
    <source>
        <dbReference type="ARBA" id="ARBA00022723"/>
    </source>
</evidence>